<evidence type="ECO:0000256" key="3">
    <source>
        <dbReference type="ARBA" id="ARBA00023136"/>
    </source>
</evidence>
<dbReference type="AlphaFoldDB" id="A0A1Q9A6L4"/>
<dbReference type="CDD" id="cd07302">
    <property type="entry name" value="CHD"/>
    <property type="match status" value="1"/>
</dbReference>
<comment type="caution">
    <text evidence="8">The sequence shown here is derived from an EMBL/GenBank/DDBJ whole genome shotgun (WGS) entry which is preliminary data.</text>
</comment>
<dbReference type="GO" id="GO:0005886">
    <property type="term" value="C:plasma membrane"/>
    <property type="evidence" value="ECO:0007669"/>
    <property type="project" value="UniProtKB-SubCell"/>
</dbReference>
<dbReference type="OrthoDB" id="341967at2"/>
<dbReference type="GO" id="GO:0035556">
    <property type="term" value="P:intracellular signal transduction"/>
    <property type="evidence" value="ECO:0007669"/>
    <property type="project" value="InterPro"/>
</dbReference>
<dbReference type="InterPro" id="IPR050697">
    <property type="entry name" value="Adenylyl/Guanylyl_Cyclase_3/4"/>
</dbReference>
<evidence type="ECO:0000256" key="1">
    <source>
        <dbReference type="ARBA" id="ARBA00004651"/>
    </source>
</evidence>
<evidence type="ECO:0000313" key="8">
    <source>
        <dbReference type="EMBL" id="OLP50211.1"/>
    </source>
</evidence>
<dbReference type="GO" id="GO:0051536">
    <property type="term" value="F:iron-sulfur cluster binding"/>
    <property type="evidence" value="ECO:0007669"/>
    <property type="project" value="InterPro"/>
</dbReference>
<feature type="transmembrane region" description="Helical" evidence="4">
    <location>
        <begin position="144"/>
        <end position="165"/>
    </location>
</feature>
<dbReference type="Pfam" id="PF00111">
    <property type="entry name" value="Fer2"/>
    <property type="match status" value="1"/>
</dbReference>
<keyword evidence="7" id="KW-0456">Lyase</keyword>
<dbReference type="STRING" id="887144.BJF91_12855"/>
<keyword evidence="3 4" id="KW-0472">Membrane</keyword>
<feature type="transmembrane region" description="Helical" evidence="4">
    <location>
        <begin position="233"/>
        <end position="252"/>
    </location>
</feature>
<evidence type="ECO:0000256" key="4">
    <source>
        <dbReference type="SAM" id="Phobius"/>
    </source>
</evidence>
<feature type="transmembrane region" description="Helical" evidence="4">
    <location>
        <begin position="177"/>
        <end position="200"/>
    </location>
</feature>
<dbReference type="RefSeq" id="WP_075614102.1">
    <property type="nucleotide sequence ID" value="NZ_JACIED010000003.1"/>
</dbReference>
<dbReference type="InterPro" id="IPR012675">
    <property type="entry name" value="Beta-grasp_dom_sf"/>
</dbReference>
<dbReference type="SMART" id="SM00044">
    <property type="entry name" value="CYCc"/>
    <property type="match status" value="1"/>
</dbReference>
<name>A0A1Q9A6L4_9HYPH</name>
<dbReference type="PROSITE" id="PS51085">
    <property type="entry name" value="2FE2S_FER_2"/>
    <property type="match status" value="1"/>
</dbReference>
<keyword evidence="2" id="KW-1003">Cell membrane</keyword>
<organism evidence="8 9">
    <name type="scientific">Allorhizobium taibaishanense</name>
    <dbReference type="NCBI Taxonomy" id="887144"/>
    <lineage>
        <taxon>Bacteria</taxon>
        <taxon>Pseudomonadati</taxon>
        <taxon>Pseudomonadota</taxon>
        <taxon>Alphaproteobacteria</taxon>
        <taxon>Hyphomicrobiales</taxon>
        <taxon>Rhizobiaceae</taxon>
        <taxon>Rhizobium/Agrobacterium group</taxon>
        <taxon>Allorhizobium</taxon>
    </lineage>
</organism>
<evidence type="ECO:0000256" key="2">
    <source>
        <dbReference type="ARBA" id="ARBA00022475"/>
    </source>
</evidence>
<evidence type="ECO:0000313" key="10">
    <source>
        <dbReference type="Proteomes" id="UP000544107"/>
    </source>
</evidence>
<dbReference type="GO" id="GO:0004016">
    <property type="term" value="F:adenylate cyclase activity"/>
    <property type="evidence" value="ECO:0007669"/>
    <property type="project" value="UniProtKB-EC"/>
</dbReference>
<reference evidence="8 9" key="1">
    <citation type="submission" date="2016-09" db="EMBL/GenBank/DDBJ databases">
        <title>Rhizobium oryziradicis sp. nov., isolated from the root of rice.</title>
        <authorList>
            <person name="Zhao J."/>
            <person name="Zhang X."/>
        </authorList>
    </citation>
    <scope>NUCLEOTIDE SEQUENCE [LARGE SCALE GENOMIC DNA]</scope>
    <source>
        <strain evidence="8 9">14971</strain>
    </source>
</reference>
<dbReference type="Gene3D" id="3.10.20.30">
    <property type="match status" value="1"/>
</dbReference>
<dbReference type="EC" id="4.6.1.1" evidence="7"/>
<sequence length="574" mass="62731">MTSDVKKHFWSESRIRKTRLATGLVVFVFLSMHMANHAAGLLSVAAADHVRRWLLMFWRTLPGTVVLYGSLLAHMGLSLRSVYIRRSFTMPKSEAMQIILGLVVPLLIIDHIVSTRVASSLFHLRDNYESVVSAMWITSPFDGWRQSIAIVILWIHGCIGIHFWLRYRPWYEASRAGFLAIAIVLPVLSLLGFVVMGRALSGVDFWLNALPGEYNDPTGLTDEEAAVIKSIRWSLYGAFFLSLGAVLILRIIRRLKERAHLISVRYANGQTVRIPKGFTLLEASRLAGLSHYAVCGGKGQCSTCRVQVMDGWMQLPPADSLEQGTLDRIKAAPGVRLACQLRPTANLTVMPLMVAMPQSATVDSSLEVVPGRERDIAVLFCDLRHFTMLTENRLPFDIVFLLNRYFAVVGHAVEEAGGRLDKFIGDGAMALFGIGGTPEEACRQALKAASSIIAGMQELNRQLSNELTSPLRIAIGIHTGPAVVGTLGYGGVRSLTAIGDTVNVASRLESVAKEFETQLVVSEPVAVLAGLDVPDAAGRNVAIRGRSSLLKVFLLDEKLRQTLGLSEPAPAPGS</sequence>
<feature type="domain" description="Guanylate cyclase" evidence="5">
    <location>
        <begin position="377"/>
        <end position="509"/>
    </location>
</feature>
<dbReference type="GO" id="GO:0006171">
    <property type="term" value="P:cAMP biosynthetic process"/>
    <property type="evidence" value="ECO:0007669"/>
    <property type="project" value="TreeGrafter"/>
</dbReference>
<dbReference type="Proteomes" id="UP000185598">
    <property type="component" value="Unassembled WGS sequence"/>
</dbReference>
<dbReference type="Pfam" id="PF00211">
    <property type="entry name" value="Guanylate_cyc"/>
    <property type="match status" value="1"/>
</dbReference>
<dbReference type="PANTHER" id="PTHR43081">
    <property type="entry name" value="ADENYLATE CYCLASE, TERMINAL-DIFFERENTIATION SPECIFIC-RELATED"/>
    <property type="match status" value="1"/>
</dbReference>
<evidence type="ECO:0000259" key="6">
    <source>
        <dbReference type="PROSITE" id="PS51085"/>
    </source>
</evidence>
<dbReference type="EMBL" id="JACIED010000003">
    <property type="protein sequence ID" value="MBB4008655.1"/>
    <property type="molecule type" value="Genomic_DNA"/>
</dbReference>
<dbReference type="PROSITE" id="PS50125">
    <property type="entry name" value="GUANYLATE_CYCLASE_2"/>
    <property type="match status" value="1"/>
</dbReference>
<dbReference type="InterPro" id="IPR001041">
    <property type="entry name" value="2Fe-2S_ferredoxin-type"/>
</dbReference>
<feature type="transmembrane region" description="Helical" evidence="4">
    <location>
        <begin position="98"/>
        <end position="124"/>
    </location>
</feature>
<accession>A0A1Q9A6L4</accession>
<reference evidence="7 10" key="2">
    <citation type="submission" date="2020-08" db="EMBL/GenBank/DDBJ databases">
        <title>Genomic Encyclopedia of Type Strains, Phase IV (KMG-IV): sequencing the most valuable type-strain genomes for metagenomic binning, comparative biology and taxonomic classification.</title>
        <authorList>
            <person name="Goeker M."/>
        </authorList>
    </citation>
    <scope>NUCLEOTIDE SEQUENCE [LARGE SCALE GENOMIC DNA]</scope>
    <source>
        <strain evidence="7 10">DSM 100021</strain>
    </source>
</reference>
<protein>
    <submittedName>
        <fullName evidence="8">Adenylate cyclase</fullName>
        <ecNumber evidence="7">4.6.1.1</ecNumber>
    </submittedName>
</protein>
<dbReference type="SUPFAM" id="SSF81343">
    <property type="entry name" value="Fumarate reductase respiratory complex transmembrane subunits"/>
    <property type="match status" value="1"/>
</dbReference>
<evidence type="ECO:0000313" key="7">
    <source>
        <dbReference type="EMBL" id="MBB4008655.1"/>
    </source>
</evidence>
<dbReference type="Proteomes" id="UP000544107">
    <property type="component" value="Unassembled WGS sequence"/>
</dbReference>
<gene>
    <name evidence="8" type="ORF">BJF91_12855</name>
    <name evidence="7" type="ORF">GGQ71_002935</name>
</gene>
<dbReference type="CDD" id="cd00207">
    <property type="entry name" value="fer2"/>
    <property type="match status" value="1"/>
</dbReference>
<evidence type="ECO:0000313" key="9">
    <source>
        <dbReference type="Proteomes" id="UP000185598"/>
    </source>
</evidence>
<feature type="transmembrane region" description="Helical" evidence="4">
    <location>
        <begin position="57"/>
        <end position="77"/>
    </location>
</feature>
<keyword evidence="9" id="KW-1185">Reference proteome</keyword>
<dbReference type="SUPFAM" id="SSF54292">
    <property type="entry name" value="2Fe-2S ferredoxin-like"/>
    <property type="match status" value="1"/>
</dbReference>
<proteinExistence type="predicted"/>
<keyword evidence="4" id="KW-0812">Transmembrane</keyword>
<comment type="subcellular location">
    <subcellularLocation>
        <location evidence="1">Cell membrane</location>
        <topology evidence="1">Multi-pass membrane protein</topology>
    </subcellularLocation>
</comment>
<dbReference type="PANTHER" id="PTHR43081:SF17">
    <property type="entry name" value="BLL5647 PROTEIN"/>
    <property type="match status" value="1"/>
</dbReference>
<dbReference type="InterPro" id="IPR029787">
    <property type="entry name" value="Nucleotide_cyclase"/>
</dbReference>
<dbReference type="EMBL" id="MKIN01000021">
    <property type="protein sequence ID" value="OLP50211.1"/>
    <property type="molecule type" value="Genomic_DNA"/>
</dbReference>
<dbReference type="InterPro" id="IPR034804">
    <property type="entry name" value="SQR/QFR_C/D"/>
</dbReference>
<evidence type="ECO:0000259" key="5">
    <source>
        <dbReference type="PROSITE" id="PS50125"/>
    </source>
</evidence>
<feature type="domain" description="2Fe-2S ferredoxin-type" evidence="6">
    <location>
        <begin position="260"/>
        <end position="360"/>
    </location>
</feature>
<dbReference type="Gene3D" id="3.30.70.1230">
    <property type="entry name" value="Nucleotide cyclase"/>
    <property type="match status" value="1"/>
</dbReference>
<keyword evidence="4" id="KW-1133">Transmembrane helix</keyword>
<dbReference type="InterPro" id="IPR036010">
    <property type="entry name" value="2Fe-2S_ferredoxin-like_sf"/>
</dbReference>
<dbReference type="InterPro" id="IPR001054">
    <property type="entry name" value="A/G_cyclase"/>
</dbReference>
<dbReference type="SUPFAM" id="SSF55073">
    <property type="entry name" value="Nucleotide cyclase"/>
    <property type="match status" value="1"/>
</dbReference>